<dbReference type="OrthoDB" id="687730at2759"/>
<proteinExistence type="predicted"/>
<dbReference type="InterPro" id="IPR013642">
    <property type="entry name" value="CLCA_N"/>
</dbReference>
<reference evidence="3" key="1">
    <citation type="submission" date="2022-03" db="EMBL/GenBank/DDBJ databases">
        <authorList>
            <person name="Martin C."/>
        </authorList>
    </citation>
    <scope>NUCLEOTIDE SEQUENCE</scope>
</reference>
<dbReference type="AlphaFoldDB" id="A0A8S4NDC5"/>
<feature type="chain" id="PRO_5035939841" description="Calcium-activated chloride channel N-terminal domain-containing protein" evidence="1">
    <location>
        <begin position="24"/>
        <end position="147"/>
    </location>
</feature>
<evidence type="ECO:0000256" key="1">
    <source>
        <dbReference type="SAM" id="SignalP"/>
    </source>
</evidence>
<sequence length="147" mass="16999">MNKRMAYILPALLTLTIFHPTWASLVKIEENGYTDVVVAISRDVSENTEIISQLKQMFSDASPYLYNATRKRAYLKRISILVPDTWSDKKEYQNANLETFENADFRVDMGNPYNNPYTRQLGHCGEPASYCHLTPDYVLDTHNDRQT</sequence>
<comment type="caution">
    <text evidence="3">The sequence shown here is derived from an EMBL/GenBank/DDBJ whole genome shotgun (WGS) entry which is preliminary data.</text>
</comment>
<dbReference type="EMBL" id="CAIIXF020000002">
    <property type="protein sequence ID" value="CAH1778145.1"/>
    <property type="molecule type" value="Genomic_DNA"/>
</dbReference>
<feature type="non-terminal residue" evidence="3">
    <location>
        <position position="147"/>
    </location>
</feature>
<dbReference type="Proteomes" id="UP000749559">
    <property type="component" value="Unassembled WGS sequence"/>
</dbReference>
<accession>A0A8S4NDC5</accession>
<evidence type="ECO:0000313" key="4">
    <source>
        <dbReference type="Proteomes" id="UP000749559"/>
    </source>
</evidence>
<keyword evidence="1" id="KW-0732">Signal</keyword>
<gene>
    <name evidence="3" type="ORF">OFUS_LOCUS5109</name>
</gene>
<feature type="domain" description="Calcium-activated chloride channel N-terminal" evidence="2">
    <location>
        <begin position="26"/>
        <end position="142"/>
    </location>
</feature>
<evidence type="ECO:0000313" key="3">
    <source>
        <dbReference type="EMBL" id="CAH1778145.1"/>
    </source>
</evidence>
<keyword evidence="4" id="KW-1185">Reference proteome</keyword>
<name>A0A8S4NDC5_OWEFU</name>
<feature type="signal peptide" evidence="1">
    <location>
        <begin position="1"/>
        <end position="23"/>
    </location>
</feature>
<dbReference type="Pfam" id="PF08434">
    <property type="entry name" value="CLCA"/>
    <property type="match status" value="1"/>
</dbReference>
<protein>
    <recommendedName>
        <fullName evidence="2">Calcium-activated chloride channel N-terminal domain-containing protein</fullName>
    </recommendedName>
</protein>
<evidence type="ECO:0000259" key="2">
    <source>
        <dbReference type="Pfam" id="PF08434"/>
    </source>
</evidence>
<organism evidence="3 4">
    <name type="scientific">Owenia fusiformis</name>
    <name type="common">Polychaete worm</name>
    <dbReference type="NCBI Taxonomy" id="6347"/>
    <lineage>
        <taxon>Eukaryota</taxon>
        <taxon>Metazoa</taxon>
        <taxon>Spiralia</taxon>
        <taxon>Lophotrochozoa</taxon>
        <taxon>Annelida</taxon>
        <taxon>Polychaeta</taxon>
        <taxon>Sedentaria</taxon>
        <taxon>Canalipalpata</taxon>
        <taxon>Sabellida</taxon>
        <taxon>Oweniida</taxon>
        <taxon>Oweniidae</taxon>
        <taxon>Owenia</taxon>
    </lineage>
</organism>